<proteinExistence type="predicted"/>
<sequence length="63" mass="7372">MVNQLVYQIVLVRPLSPWLPESSTFVIVDATNSMETPFKKYKIYLEIIAKSIFEPKSIKHEIF</sequence>
<accession>A0A918IRG0</accession>
<name>A0A918IRG0_9FLAO</name>
<dbReference type="Proteomes" id="UP000634668">
    <property type="component" value="Unassembled WGS sequence"/>
</dbReference>
<dbReference type="AlphaFoldDB" id="A0A918IRG0"/>
<evidence type="ECO:0000313" key="2">
    <source>
        <dbReference type="Proteomes" id="UP000634668"/>
    </source>
</evidence>
<dbReference type="EMBL" id="BMWP01000006">
    <property type="protein sequence ID" value="GGW28581.1"/>
    <property type="molecule type" value="Genomic_DNA"/>
</dbReference>
<reference evidence="1" key="2">
    <citation type="submission" date="2020-09" db="EMBL/GenBank/DDBJ databases">
        <authorList>
            <person name="Sun Q."/>
            <person name="Kim S."/>
        </authorList>
    </citation>
    <scope>NUCLEOTIDE SEQUENCE</scope>
    <source>
        <strain evidence="1">KCTC 12113</strain>
    </source>
</reference>
<comment type="caution">
    <text evidence="1">The sequence shown here is derived from an EMBL/GenBank/DDBJ whole genome shotgun (WGS) entry which is preliminary data.</text>
</comment>
<organism evidence="1 2">
    <name type="scientific">Arenibacter certesii</name>
    <dbReference type="NCBI Taxonomy" id="228955"/>
    <lineage>
        <taxon>Bacteria</taxon>
        <taxon>Pseudomonadati</taxon>
        <taxon>Bacteroidota</taxon>
        <taxon>Flavobacteriia</taxon>
        <taxon>Flavobacteriales</taxon>
        <taxon>Flavobacteriaceae</taxon>
        <taxon>Arenibacter</taxon>
    </lineage>
</organism>
<protein>
    <submittedName>
        <fullName evidence="1">Uncharacterized protein</fullName>
    </submittedName>
</protein>
<gene>
    <name evidence="1" type="ORF">GCM10007383_12460</name>
</gene>
<evidence type="ECO:0000313" key="1">
    <source>
        <dbReference type="EMBL" id="GGW28581.1"/>
    </source>
</evidence>
<keyword evidence="2" id="KW-1185">Reference proteome</keyword>
<reference evidence="1" key="1">
    <citation type="journal article" date="2014" name="Int. J. Syst. Evol. Microbiol.">
        <title>Complete genome sequence of Corynebacterium casei LMG S-19264T (=DSM 44701T), isolated from a smear-ripened cheese.</title>
        <authorList>
            <consortium name="US DOE Joint Genome Institute (JGI-PGF)"/>
            <person name="Walter F."/>
            <person name="Albersmeier A."/>
            <person name="Kalinowski J."/>
            <person name="Ruckert C."/>
        </authorList>
    </citation>
    <scope>NUCLEOTIDE SEQUENCE</scope>
    <source>
        <strain evidence="1">KCTC 12113</strain>
    </source>
</reference>